<dbReference type="Proteomes" id="UP000638263">
    <property type="component" value="Unassembled WGS sequence"/>
</dbReference>
<dbReference type="EMBL" id="BMMH01000002">
    <property type="protein sequence ID" value="GGK99019.1"/>
    <property type="molecule type" value="Genomic_DNA"/>
</dbReference>
<dbReference type="SUPFAM" id="SSF56281">
    <property type="entry name" value="Metallo-hydrolase/oxidoreductase"/>
    <property type="match status" value="1"/>
</dbReference>
<organism evidence="2 3">
    <name type="scientific">Nocardia jinanensis</name>
    <dbReference type="NCBI Taxonomy" id="382504"/>
    <lineage>
        <taxon>Bacteria</taxon>
        <taxon>Bacillati</taxon>
        <taxon>Actinomycetota</taxon>
        <taxon>Actinomycetes</taxon>
        <taxon>Mycobacteriales</taxon>
        <taxon>Nocardiaceae</taxon>
        <taxon>Nocardia</taxon>
    </lineage>
</organism>
<feature type="domain" description="Metallo-beta-lactamase" evidence="1">
    <location>
        <begin position="52"/>
        <end position="251"/>
    </location>
</feature>
<evidence type="ECO:0000313" key="2">
    <source>
        <dbReference type="EMBL" id="GGK99019.1"/>
    </source>
</evidence>
<dbReference type="PANTHER" id="PTHR43717">
    <property type="entry name" value="ANAEROBIC NITRIC OXIDE REDUCTASE FLAVORUBREDOXIN"/>
    <property type="match status" value="1"/>
</dbReference>
<reference evidence="2" key="1">
    <citation type="journal article" date="2014" name="Int. J. Syst. Evol. Microbiol.">
        <title>Complete genome sequence of Corynebacterium casei LMG S-19264T (=DSM 44701T), isolated from a smear-ripened cheese.</title>
        <authorList>
            <consortium name="US DOE Joint Genome Institute (JGI-PGF)"/>
            <person name="Walter F."/>
            <person name="Albersmeier A."/>
            <person name="Kalinowski J."/>
            <person name="Ruckert C."/>
        </authorList>
    </citation>
    <scope>NUCLEOTIDE SEQUENCE</scope>
    <source>
        <strain evidence="2">CGMCC 4.3508</strain>
    </source>
</reference>
<dbReference type="InterPro" id="IPR036866">
    <property type="entry name" value="RibonucZ/Hydroxyglut_hydro"/>
</dbReference>
<accession>A0A917VNI5</accession>
<name>A0A917VNI5_9NOCA</name>
<proteinExistence type="predicted"/>
<reference evidence="2" key="2">
    <citation type="submission" date="2020-09" db="EMBL/GenBank/DDBJ databases">
        <authorList>
            <person name="Sun Q."/>
            <person name="Zhou Y."/>
        </authorList>
    </citation>
    <scope>NUCLEOTIDE SEQUENCE</scope>
    <source>
        <strain evidence="2">CGMCC 4.3508</strain>
    </source>
</reference>
<comment type="caution">
    <text evidence="2">The sequence shown here is derived from an EMBL/GenBank/DDBJ whole genome shotgun (WGS) entry which is preliminary data.</text>
</comment>
<evidence type="ECO:0000313" key="3">
    <source>
        <dbReference type="Proteomes" id="UP000638263"/>
    </source>
</evidence>
<protein>
    <recommendedName>
        <fullName evidence="1">Metallo-beta-lactamase domain-containing protein</fullName>
    </recommendedName>
</protein>
<dbReference type="PANTHER" id="PTHR43717:SF1">
    <property type="entry name" value="ANAEROBIC NITRIC OXIDE REDUCTASE FLAVORUBREDOXIN"/>
    <property type="match status" value="1"/>
</dbReference>
<dbReference type="RefSeq" id="WP_062997084.1">
    <property type="nucleotide sequence ID" value="NZ_BMMH01000002.1"/>
</dbReference>
<dbReference type="SMART" id="SM00849">
    <property type="entry name" value="Lactamase_B"/>
    <property type="match status" value="1"/>
</dbReference>
<gene>
    <name evidence="2" type="ORF">GCM10011588_12020</name>
</gene>
<evidence type="ECO:0000259" key="1">
    <source>
        <dbReference type="SMART" id="SM00849"/>
    </source>
</evidence>
<dbReference type="InterPro" id="IPR001279">
    <property type="entry name" value="Metallo-B-lactamas"/>
</dbReference>
<dbReference type="Gene3D" id="3.60.15.10">
    <property type="entry name" value="Ribonuclease Z/Hydroxyacylglutathione hydrolase-like"/>
    <property type="match status" value="1"/>
</dbReference>
<dbReference type="Pfam" id="PF00753">
    <property type="entry name" value="Lactamase_B"/>
    <property type="match status" value="1"/>
</dbReference>
<sequence>MTAARTGAGAHRGYVTNSLQPREVRPGLFWLGGCSNSAGWPGKEERPAVHEPLSCYLVLGSERTVLVDPGHPGLWYALREQLPQALGGRPLDYVFPTHPEPAHAGNLTRVWHMYPDAEIVGDVRDYWMFHPEIPRERFRPMGPGESVSLGDSDFVVVDAVWRDLPATAWAYETGHRALFAADGLGYLHLHEEEVCGLMSHELPDAAAATKPRRFALRGPFHWMRHHDMRTSSPALRALLTQYPSDVMCSAHGAPITDADDFVEALISAVERGEMGGSLTTGLGD</sequence>
<dbReference type="AlphaFoldDB" id="A0A917VNI5"/>
<keyword evidence="3" id="KW-1185">Reference proteome</keyword>